<dbReference type="PATRIC" id="fig|1423748.3.peg.1116"/>
<gene>
    <name evidence="4" type="ORF">FC37_GL001062</name>
</gene>
<evidence type="ECO:0000256" key="1">
    <source>
        <dbReference type="ARBA" id="ARBA00022801"/>
    </source>
</evidence>
<dbReference type="SUPFAM" id="SSF52980">
    <property type="entry name" value="Restriction endonuclease-like"/>
    <property type="match status" value="1"/>
</dbReference>
<evidence type="ECO:0000259" key="3">
    <source>
        <dbReference type="Pfam" id="PF04471"/>
    </source>
</evidence>
<feature type="domain" description="Restriction endonuclease type IV Mrr" evidence="3">
    <location>
        <begin position="156"/>
        <end position="275"/>
    </location>
</feature>
<dbReference type="GO" id="GO:0009307">
    <property type="term" value="P:DNA restriction-modification system"/>
    <property type="evidence" value="ECO:0007669"/>
    <property type="project" value="InterPro"/>
</dbReference>
<name>A0A0R1NPL5_9LACO</name>
<dbReference type="InterPro" id="IPR011335">
    <property type="entry name" value="Restrct_endonuc-II-like"/>
</dbReference>
<proteinExistence type="predicted"/>
<feature type="compositionally biased region" description="Basic and acidic residues" evidence="2">
    <location>
        <begin position="122"/>
        <end position="131"/>
    </location>
</feature>
<evidence type="ECO:0000313" key="4">
    <source>
        <dbReference type="EMBL" id="KRL22336.1"/>
    </source>
</evidence>
<dbReference type="OrthoDB" id="9803736at2"/>
<dbReference type="GO" id="GO:0015666">
    <property type="term" value="F:restriction endodeoxyribonuclease activity"/>
    <property type="evidence" value="ECO:0007669"/>
    <property type="project" value="TreeGrafter"/>
</dbReference>
<dbReference type="eggNOG" id="COG1715">
    <property type="taxonomic scope" value="Bacteria"/>
</dbReference>
<dbReference type="AlphaFoldDB" id="A0A0R1NPL5"/>
<dbReference type="RefSeq" id="WP_025006468.1">
    <property type="nucleotide sequence ID" value="NZ_AZEL01000037.1"/>
</dbReference>
<dbReference type="InterPro" id="IPR007560">
    <property type="entry name" value="Restrct_endonuc_IV_Mrr"/>
</dbReference>
<evidence type="ECO:0000256" key="2">
    <source>
        <dbReference type="SAM" id="MobiDB-lite"/>
    </source>
</evidence>
<protein>
    <recommendedName>
        <fullName evidence="3">Restriction endonuclease type IV Mrr domain-containing protein</fullName>
    </recommendedName>
</protein>
<dbReference type="InterPro" id="IPR011856">
    <property type="entry name" value="tRNA_endonuc-like_dom_sf"/>
</dbReference>
<dbReference type="EMBL" id="AZEL01000037">
    <property type="protein sequence ID" value="KRL22336.1"/>
    <property type="molecule type" value="Genomic_DNA"/>
</dbReference>
<accession>A0A0R1NPL5</accession>
<dbReference type="PANTHER" id="PTHR30015">
    <property type="entry name" value="MRR RESTRICTION SYSTEM PROTEIN"/>
    <property type="match status" value="1"/>
</dbReference>
<dbReference type="PANTHER" id="PTHR30015:SF7">
    <property type="entry name" value="TYPE IV METHYL-DIRECTED RESTRICTION ENZYME ECOKMRR"/>
    <property type="match status" value="1"/>
</dbReference>
<feature type="region of interest" description="Disordered" evidence="2">
    <location>
        <begin position="122"/>
        <end position="143"/>
    </location>
</feature>
<comment type="caution">
    <text evidence="4">The sequence shown here is derived from an EMBL/GenBank/DDBJ whole genome shotgun (WGS) entry which is preliminary data.</text>
</comment>
<dbReference type="Pfam" id="PF04471">
    <property type="entry name" value="Mrr_cat"/>
    <property type="match status" value="1"/>
</dbReference>
<dbReference type="GO" id="GO:0003677">
    <property type="term" value="F:DNA binding"/>
    <property type="evidence" value="ECO:0007669"/>
    <property type="project" value="InterPro"/>
</dbReference>
<dbReference type="Gene3D" id="3.40.1350.10">
    <property type="match status" value="1"/>
</dbReference>
<organism evidence="4 5">
    <name type="scientific">Lactobacillus gallinarum DSM 10532 = JCM 2011</name>
    <dbReference type="NCBI Taxonomy" id="1423748"/>
    <lineage>
        <taxon>Bacteria</taxon>
        <taxon>Bacillati</taxon>
        <taxon>Bacillota</taxon>
        <taxon>Bacilli</taxon>
        <taxon>Lactobacillales</taxon>
        <taxon>Lactobacillaceae</taxon>
        <taxon>Lactobacillus</taxon>
    </lineage>
</organism>
<keyword evidence="1" id="KW-0378">Hydrolase</keyword>
<dbReference type="STRING" id="1423748.FC37_GL001062"/>
<reference evidence="4 5" key="1">
    <citation type="journal article" date="2015" name="Genome Announc.">
        <title>Expanding the biotechnology potential of lactobacilli through comparative genomics of 213 strains and associated genera.</title>
        <authorList>
            <person name="Sun Z."/>
            <person name="Harris H.M."/>
            <person name="McCann A."/>
            <person name="Guo C."/>
            <person name="Argimon S."/>
            <person name="Zhang W."/>
            <person name="Yang X."/>
            <person name="Jeffery I.B."/>
            <person name="Cooney J.C."/>
            <person name="Kagawa T.F."/>
            <person name="Liu W."/>
            <person name="Song Y."/>
            <person name="Salvetti E."/>
            <person name="Wrobel A."/>
            <person name="Rasinkangas P."/>
            <person name="Parkhill J."/>
            <person name="Rea M.C."/>
            <person name="O'Sullivan O."/>
            <person name="Ritari J."/>
            <person name="Douillard F.P."/>
            <person name="Paul Ross R."/>
            <person name="Yang R."/>
            <person name="Briner A.E."/>
            <person name="Felis G.E."/>
            <person name="de Vos W.M."/>
            <person name="Barrangou R."/>
            <person name="Klaenhammer T.R."/>
            <person name="Caufield P.W."/>
            <person name="Cui Y."/>
            <person name="Zhang H."/>
            <person name="O'Toole P.W."/>
        </authorList>
    </citation>
    <scope>NUCLEOTIDE SEQUENCE [LARGE SCALE GENOMIC DNA]</scope>
    <source>
        <strain evidence="4 5">DSM 10532</strain>
    </source>
</reference>
<dbReference type="InterPro" id="IPR052906">
    <property type="entry name" value="Type_IV_Methyl-Rstrct_Enzyme"/>
</dbReference>
<sequence length="293" mass="34033">MDLKTFNNSNTTEKYEAINRATVRALQDLGGKASRDEIIERIRNYDPIISQEIVDHKKKAKKTGNYYSEFRIKFGFNLSTHLRNRTIIEAEPKVYQLSDELLKLDPDSPNFEEDILKLERENQKSTLRDAEAEQEDEDMQDSVPEWRKELKERLFKLDPYKFETLCKKLLSNMNVDIDDKIGMSYTNDGGVDGFGYLETDELRTERIAIQAKRWAEGNLVSSPEIDKFRGAMDKYNAEYGVFITTSDFTRGAIKSSRSGTRMITLINGEKLMDLIVKYQVYVHPSIVIEDFYK</sequence>
<dbReference type="Proteomes" id="UP000051311">
    <property type="component" value="Unassembled WGS sequence"/>
</dbReference>
<evidence type="ECO:0000313" key="5">
    <source>
        <dbReference type="Proteomes" id="UP000051311"/>
    </source>
</evidence>